<dbReference type="EMBL" id="KN831775">
    <property type="protein sequence ID" value="KIM43743.1"/>
    <property type="molecule type" value="Genomic_DNA"/>
</dbReference>
<evidence type="ECO:0000313" key="2">
    <source>
        <dbReference type="Proteomes" id="UP000053424"/>
    </source>
</evidence>
<reference evidence="1 2" key="1">
    <citation type="submission" date="2014-04" db="EMBL/GenBank/DDBJ databases">
        <authorList>
            <consortium name="DOE Joint Genome Institute"/>
            <person name="Kuo A."/>
            <person name="Gay G."/>
            <person name="Dore J."/>
            <person name="Kohler A."/>
            <person name="Nagy L.G."/>
            <person name="Floudas D."/>
            <person name="Copeland A."/>
            <person name="Barry K.W."/>
            <person name="Cichocki N."/>
            <person name="Veneault-Fourrey C."/>
            <person name="LaButti K."/>
            <person name="Lindquist E.A."/>
            <person name="Lipzen A."/>
            <person name="Lundell T."/>
            <person name="Morin E."/>
            <person name="Murat C."/>
            <person name="Sun H."/>
            <person name="Tunlid A."/>
            <person name="Henrissat B."/>
            <person name="Grigoriev I.V."/>
            <person name="Hibbett D.S."/>
            <person name="Martin F."/>
            <person name="Nordberg H.P."/>
            <person name="Cantor M.N."/>
            <person name="Hua S.X."/>
        </authorList>
    </citation>
    <scope>NUCLEOTIDE SEQUENCE [LARGE SCALE GENOMIC DNA]</scope>
    <source>
        <strain evidence="2">h7</strain>
    </source>
</reference>
<dbReference type="Proteomes" id="UP000053424">
    <property type="component" value="Unassembled WGS sequence"/>
</dbReference>
<organism evidence="1 2">
    <name type="scientific">Hebeloma cylindrosporum</name>
    <dbReference type="NCBI Taxonomy" id="76867"/>
    <lineage>
        <taxon>Eukaryota</taxon>
        <taxon>Fungi</taxon>
        <taxon>Dikarya</taxon>
        <taxon>Basidiomycota</taxon>
        <taxon>Agaricomycotina</taxon>
        <taxon>Agaricomycetes</taxon>
        <taxon>Agaricomycetidae</taxon>
        <taxon>Agaricales</taxon>
        <taxon>Agaricineae</taxon>
        <taxon>Hymenogastraceae</taxon>
        <taxon>Hebeloma</taxon>
    </lineage>
</organism>
<dbReference type="AlphaFoldDB" id="A0A0C2Y1L8"/>
<accession>A0A0C2Y1L8</accession>
<gene>
    <name evidence="1" type="ORF">M413DRAFT_443647</name>
</gene>
<keyword evidence="2" id="KW-1185">Reference proteome</keyword>
<proteinExistence type="predicted"/>
<dbReference type="OrthoDB" id="2745898at2759"/>
<name>A0A0C2Y1L8_HEBCY</name>
<reference evidence="2" key="2">
    <citation type="submission" date="2015-01" db="EMBL/GenBank/DDBJ databases">
        <title>Evolutionary Origins and Diversification of the Mycorrhizal Mutualists.</title>
        <authorList>
            <consortium name="DOE Joint Genome Institute"/>
            <consortium name="Mycorrhizal Genomics Consortium"/>
            <person name="Kohler A."/>
            <person name="Kuo A."/>
            <person name="Nagy L.G."/>
            <person name="Floudas D."/>
            <person name="Copeland A."/>
            <person name="Barry K.W."/>
            <person name="Cichocki N."/>
            <person name="Veneault-Fourrey C."/>
            <person name="LaButti K."/>
            <person name="Lindquist E.A."/>
            <person name="Lipzen A."/>
            <person name="Lundell T."/>
            <person name="Morin E."/>
            <person name="Murat C."/>
            <person name="Riley R."/>
            <person name="Ohm R."/>
            <person name="Sun H."/>
            <person name="Tunlid A."/>
            <person name="Henrissat B."/>
            <person name="Grigoriev I.V."/>
            <person name="Hibbett D.S."/>
            <person name="Martin F."/>
        </authorList>
    </citation>
    <scope>NUCLEOTIDE SEQUENCE [LARGE SCALE GENOMIC DNA]</scope>
    <source>
        <strain evidence="2">h7</strain>
    </source>
</reference>
<dbReference type="HOGENOM" id="CLU_035624_0_0_1"/>
<evidence type="ECO:0008006" key="3">
    <source>
        <dbReference type="Google" id="ProtNLM"/>
    </source>
</evidence>
<sequence>MHSTTILPFEVEETILDILAEDNVDLSTLKTCSLVCQAFLPICRKHIFANIVITDDLDDVEAPPVSAFVGLLLKRPQIVDVIRKLDYTLSDSIPTSTREPLQKALKTISKLESLTVRTTSGFDWRKIPIGPVLLQLLLLPTLTHFDVAGAKNFVASDLIPFVNLNYLRVGHSMTGTTKPTSPGASPERPIQLNEFVAEGGSGAVITRLLNARRPDGQPLIDFASLSEIMMGFNQPIDVEASQELFRRCHTLTDVRISYLNPFNVRPSLAHMLRPSMQPLKHIKVNVVVDDDDQDPLFGIPSELEDMRIKNIIETITIGIWVQGENCPEGSEWGRLDEVLTTPGWFSLKRVSLTIEIVSFGVCENSLVVALRKLPETQFPRLSTSNSVSFDFEVISVFL</sequence>
<protein>
    <recommendedName>
        <fullName evidence="3">F-box domain-containing protein</fullName>
    </recommendedName>
</protein>
<evidence type="ECO:0000313" key="1">
    <source>
        <dbReference type="EMBL" id="KIM43743.1"/>
    </source>
</evidence>